<comment type="caution">
    <text evidence="5">The sequence shown here is derived from an EMBL/GenBank/DDBJ whole genome shotgun (WGS) entry which is preliminary data.</text>
</comment>
<dbReference type="InterPro" id="IPR000504">
    <property type="entry name" value="RRM_dom"/>
</dbReference>
<dbReference type="GO" id="GO:0000398">
    <property type="term" value="P:mRNA splicing, via spliceosome"/>
    <property type="evidence" value="ECO:0007669"/>
    <property type="project" value="TreeGrafter"/>
</dbReference>
<dbReference type="Pfam" id="PF00076">
    <property type="entry name" value="RRM_1"/>
    <property type="match status" value="1"/>
</dbReference>
<keyword evidence="6" id="KW-1185">Reference proteome</keyword>
<gene>
    <name evidence="5" type="ORF">EVAR_6672_1</name>
</gene>
<dbReference type="GO" id="GO:0003730">
    <property type="term" value="F:mRNA 3'-UTR binding"/>
    <property type="evidence" value="ECO:0007669"/>
    <property type="project" value="TreeGrafter"/>
</dbReference>
<name>A0A4C1TMV6_EUMVA</name>
<dbReference type="InterPro" id="IPR035979">
    <property type="entry name" value="RBD_domain_sf"/>
</dbReference>
<feature type="compositionally biased region" description="Gly residues" evidence="3">
    <location>
        <begin position="290"/>
        <end position="301"/>
    </location>
</feature>
<evidence type="ECO:0000313" key="5">
    <source>
        <dbReference type="EMBL" id="GBP15030.1"/>
    </source>
</evidence>
<feature type="compositionally biased region" description="Low complexity" evidence="3">
    <location>
        <begin position="250"/>
        <end position="270"/>
    </location>
</feature>
<dbReference type="STRING" id="151549.A0A4C1TMV6"/>
<dbReference type="GO" id="GO:0071013">
    <property type="term" value="C:catalytic step 2 spliceosome"/>
    <property type="evidence" value="ECO:0007669"/>
    <property type="project" value="TreeGrafter"/>
</dbReference>
<keyword evidence="1 2" id="KW-0694">RNA-binding</keyword>
<organism evidence="5 6">
    <name type="scientific">Eumeta variegata</name>
    <name type="common">Bagworm moth</name>
    <name type="synonym">Eumeta japonica</name>
    <dbReference type="NCBI Taxonomy" id="151549"/>
    <lineage>
        <taxon>Eukaryota</taxon>
        <taxon>Metazoa</taxon>
        <taxon>Ecdysozoa</taxon>
        <taxon>Arthropoda</taxon>
        <taxon>Hexapoda</taxon>
        <taxon>Insecta</taxon>
        <taxon>Pterygota</taxon>
        <taxon>Neoptera</taxon>
        <taxon>Endopterygota</taxon>
        <taxon>Lepidoptera</taxon>
        <taxon>Glossata</taxon>
        <taxon>Ditrysia</taxon>
        <taxon>Tineoidea</taxon>
        <taxon>Psychidae</taxon>
        <taxon>Oiketicinae</taxon>
        <taxon>Eumeta</taxon>
    </lineage>
</organism>
<proteinExistence type="predicted"/>
<dbReference type="SUPFAM" id="SSF54928">
    <property type="entry name" value="RNA-binding domain, RBD"/>
    <property type="match status" value="1"/>
</dbReference>
<feature type="compositionally biased region" description="Polar residues" evidence="3">
    <location>
        <begin position="213"/>
        <end position="236"/>
    </location>
</feature>
<dbReference type="PANTHER" id="PTHR48026:SF13">
    <property type="entry name" value="HETEROGENEOUS NUCLEAR RIBONUCLEOPROTEINS A2_B1"/>
    <property type="match status" value="1"/>
</dbReference>
<accession>A0A4C1TMV6</accession>
<dbReference type="PROSITE" id="PS50102">
    <property type="entry name" value="RRM"/>
    <property type="match status" value="1"/>
</dbReference>
<evidence type="ECO:0000256" key="2">
    <source>
        <dbReference type="PROSITE-ProRule" id="PRU00176"/>
    </source>
</evidence>
<dbReference type="EMBL" id="BGZK01000068">
    <property type="protein sequence ID" value="GBP15030.1"/>
    <property type="molecule type" value="Genomic_DNA"/>
</dbReference>
<evidence type="ECO:0000259" key="4">
    <source>
        <dbReference type="PROSITE" id="PS50102"/>
    </source>
</evidence>
<evidence type="ECO:0000313" key="6">
    <source>
        <dbReference type="Proteomes" id="UP000299102"/>
    </source>
</evidence>
<feature type="compositionally biased region" description="Gly residues" evidence="3">
    <location>
        <begin position="200"/>
        <end position="211"/>
    </location>
</feature>
<feature type="compositionally biased region" description="Acidic residues" evidence="3">
    <location>
        <begin position="238"/>
        <end position="248"/>
    </location>
</feature>
<sequence length="307" mass="33952">MAPIGRKRRTSSYSEHELPRFYSFKIIVNFRRLGVSYHVVHGRVVEPKRAVPREEIKRPDASATVKKLFVGGMRQDIEEEDLRSYFSVFGKILSVSLVVEKDTGKKRGFGFVEFDDYDPVDKICLPMCDLTNTESLKSLVRYVSENVSPCASLYPSGSRLAAFDESCCISACDSVQYNHKVKGRRLDVKKALSRAEIASGGSGGGRRGSGSGPWSNRSQNDWGNNSGGYSQSNWENTPWDEDNWDDQDYGGNQSSWGSGNGSFGSSYQQNYGGGPMRNQYSTQRSQPYAGSGGGGYSGTSGYGNRRY</sequence>
<feature type="domain" description="RRM" evidence="4">
    <location>
        <begin position="66"/>
        <end position="145"/>
    </location>
</feature>
<evidence type="ECO:0000256" key="3">
    <source>
        <dbReference type="SAM" id="MobiDB-lite"/>
    </source>
</evidence>
<dbReference type="InterPro" id="IPR012677">
    <property type="entry name" value="Nucleotide-bd_a/b_plait_sf"/>
</dbReference>
<feature type="region of interest" description="Disordered" evidence="3">
    <location>
        <begin position="197"/>
        <end position="307"/>
    </location>
</feature>
<dbReference type="PANTHER" id="PTHR48026">
    <property type="entry name" value="HOMOLOGOUS TO DROSOPHILA SQD (SQUID) PROTEIN"/>
    <property type="match status" value="1"/>
</dbReference>
<dbReference type="OrthoDB" id="1875751at2759"/>
<dbReference type="Gene3D" id="3.30.70.330">
    <property type="match status" value="1"/>
</dbReference>
<dbReference type="Proteomes" id="UP000299102">
    <property type="component" value="Unassembled WGS sequence"/>
</dbReference>
<evidence type="ECO:0000256" key="1">
    <source>
        <dbReference type="ARBA" id="ARBA00022884"/>
    </source>
</evidence>
<reference evidence="5 6" key="1">
    <citation type="journal article" date="2019" name="Commun. Biol.">
        <title>The bagworm genome reveals a unique fibroin gene that provides high tensile strength.</title>
        <authorList>
            <person name="Kono N."/>
            <person name="Nakamura H."/>
            <person name="Ohtoshi R."/>
            <person name="Tomita M."/>
            <person name="Numata K."/>
            <person name="Arakawa K."/>
        </authorList>
    </citation>
    <scope>NUCLEOTIDE SEQUENCE [LARGE SCALE GENOMIC DNA]</scope>
</reference>
<dbReference type="AlphaFoldDB" id="A0A4C1TMV6"/>
<dbReference type="SMART" id="SM00360">
    <property type="entry name" value="RRM"/>
    <property type="match status" value="1"/>
</dbReference>
<protein>
    <recommendedName>
        <fullName evidence="4">RRM domain-containing protein</fullName>
    </recommendedName>
</protein>